<reference evidence="8 9" key="1">
    <citation type="submission" date="2020-08" db="EMBL/GenBank/DDBJ databases">
        <title>Novel species isolated from subtropical streams in China.</title>
        <authorList>
            <person name="Lu H."/>
        </authorList>
    </citation>
    <scope>NUCLEOTIDE SEQUENCE [LARGE SCALE GENOMIC DNA]</scope>
    <source>
        <strain evidence="8 9">NL8W</strain>
    </source>
</reference>
<feature type="signal peptide" evidence="7">
    <location>
        <begin position="1"/>
        <end position="26"/>
    </location>
</feature>
<evidence type="ECO:0000313" key="9">
    <source>
        <dbReference type="Proteomes" id="UP000646911"/>
    </source>
</evidence>
<name>A0ABR6ZIB6_9BURK</name>
<feature type="transmembrane region" description="Helical" evidence="6">
    <location>
        <begin position="73"/>
        <end position="90"/>
    </location>
</feature>
<feature type="chain" id="PRO_5046225528" evidence="7">
    <location>
        <begin position="27"/>
        <end position="178"/>
    </location>
</feature>
<dbReference type="Pfam" id="PF04347">
    <property type="entry name" value="FliO"/>
    <property type="match status" value="1"/>
</dbReference>
<evidence type="ECO:0000256" key="1">
    <source>
        <dbReference type="ARBA" id="ARBA00004236"/>
    </source>
</evidence>
<dbReference type="EMBL" id="JACOFX010000024">
    <property type="protein sequence ID" value="MBC3911116.1"/>
    <property type="molecule type" value="Genomic_DNA"/>
</dbReference>
<evidence type="ECO:0000313" key="8">
    <source>
        <dbReference type="EMBL" id="MBC3911116.1"/>
    </source>
</evidence>
<protein>
    <submittedName>
        <fullName evidence="8">FliO/MopB family protein</fullName>
    </submittedName>
</protein>
<dbReference type="InterPro" id="IPR022781">
    <property type="entry name" value="Flagellar_biosynth_FliO"/>
</dbReference>
<evidence type="ECO:0000256" key="5">
    <source>
        <dbReference type="ARBA" id="ARBA00023136"/>
    </source>
</evidence>
<gene>
    <name evidence="8" type="ORF">H8L47_26435</name>
</gene>
<keyword evidence="4 6" id="KW-1133">Transmembrane helix</keyword>
<keyword evidence="2" id="KW-1003">Cell membrane</keyword>
<keyword evidence="7" id="KW-0732">Signal</keyword>
<comment type="caution">
    <text evidence="8">The sequence shown here is derived from an EMBL/GenBank/DDBJ whole genome shotgun (WGS) entry which is preliminary data.</text>
</comment>
<sequence>MNSLLKFFGQAGCLCFLSLLMLSASAQPQTTLNASASAAQSATASPASPMQLSANIPVIRDNGKGKTDDVSPAWLITVLALLLAFAYVIIKFKSGAFNLRGQLSGLDKKSGNSELKIKKQIMLTAKTSIHLLSWNGDELLIACSDNQVTVLDKKKMDLSAVSDVEASAQNLPKQNERT</sequence>
<evidence type="ECO:0000256" key="2">
    <source>
        <dbReference type="ARBA" id="ARBA00022475"/>
    </source>
</evidence>
<dbReference type="Proteomes" id="UP000646911">
    <property type="component" value="Unassembled WGS sequence"/>
</dbReference>
<dbReference type="RefSeq" id="WP_186956827.1">
    <property type="nucleotide sequence ID" value="NZ_JACOFX010000024.1"/>
</dbReference>
<evidence type="ECO:0000256" key="3">
    <source>
        <dbReference type="ARBA" id="ARBA00022692"/>
    </source>
</evidence>
<keyword evidence="3 6" id="KW-0812">Transmembrane</keyword>
<evidence type="ECO:0000256" key="7">
    <source>
        <dbReference type="SAM" id="SignalP"/>
    </source>
</evidence>
<keyword evidence="5 6" id="KW-0472">Membrane</keyword>
<keyword evidence="9" id="KW-1185">Reference proteome</keyword>
<proteinExistence type="predicted"/>
<comment type="subcellular location">
    <subcellularLocation>
        <location evidence="1">Cell membrane</location>
    </subcellularLocation>
</comment>
<accession>A0ABR6ZIB6</accession>
<evidence type="ECO:0000256" key="6">
    <source>
        <dbReference type="SAM" id="Phobius"/>
    </source>
</evidence>
<organism evidence="8 9">
    <name type="scientific">Undibacterium umbellatum</name>
    <dbReference type="NCBI Taxonomy" id="2762300"/>
    <lineage>
        <taxon>Bacteria</taxon>
        <taxon>Pseudomonadati</taxon>
        <taxon>Pseudomonadota</taxon>
        <taxon>Betaproteobacteria</taxon>
        <taxon>Burkholderiales</taxon>
        <taxon>Oxalobacteraceae</taxon>
        <taxon>Undibacterium</taxon>
    </lineage>
</organism>
<evidence type="ECO:0000256" key="4">
    <source>
        <dbReference type="ARBA" id="ARBA00022989"/>
    </source>
</evidence>